<feature type="region of interest" description="Disordered" evidence="1">
    <location>
        <begin position="122"/>
        <end position="148"/>
    </location>
</feature>
<proteinExistence type="predicted"/>
<accession>M7CJZ2</accession>
<reference evidence="2 3" key="1">
    <citation type="journal article" date="2013" name="Genome Announc.">
        <title>Genome Sequence of Hydrothermal Arsenic-Respiring Bacterium Marinobacter santoriniensis NKSG1T.</title>
        <authorList>
            <person name="Handley K.M."/>
            <person name="Upton M."/>
            <person name="Beatson S.A."/>
            <person name="Hery M."/>
            <person name="Lloyd J.R."/>
        </authorList>
    </citation>
    <scope>NUCLEOTIDE SEQUENCE [LARGE SCALE GENOMIC DNA]</scope>
    <source>
        <strain evidence="2 3">NKSG1</strain>
    </source>
</reference>
<evidence type="ECO:0000313" key="2">
    <source>
        <dbReference type="EMBL" id="EMP53986.1"/>
    </source>
</evidence>
<feature type="compositionally biased region" description="Basic and acidic residues" evidence="1">
    <location>
        <begin position="125"/>
        <end position="136"/>
    </location>
</feature>
<comment type="caution">
    <text evidence="2">The sequence shown here is derived from an EMBL/GenBank/DDBJ whole genome shotgun (WGS) entry which is preliminary data.</text>
</comment>
<organism evidence="2 3">
    <name type="scientific">Marinobacter santoriniensis NKSG1</name>
    <dbReference type="NCBI Taxonomy" id="1288826"/>
    <lineage>
        <taxon>Bacteria</taxon>
        <taxon>Pseudomonadati</taxon>
        <taxon>Pseudomonadota</taxon>
        <taxon>Gammaproteobacteria</taxon>
        <taxon>Pseudomonadales</taxon>
        <taxon>Marinobacteraceae</taxon>
        <taxon>Marinobacter</taxon>
    </lineage>
</organism>
<protein>
    <submittedName>
        <fullName evidence="2">Uncharacterized protein</fullName>
    </submittedName>
</protein>
<evidence type="ECO:0000256" key="1">
    <source>
        <dbReference type="SAM" id="MobiDB-lite"/>
    </source>
</evidence>
<dbReference type="AlphaFoldDB" id="M7CJZ2"/>
<sequence>MGALERQASKVERQSVGLVLSQLRAALVVKGAEIMLDRDARLENYVGINPVGLVQQNWNSYEGVCKGDGPARGKWCFRSRLNVRDHAAETGRLLYRPEHRIQIGQRVAEPGATLGWMVTTQFSDRNGDGRQDESERTTGLMLEPVTEN</sequence>
<dbReference type="EMBL" id="APAT01000029">
    <property type="protein sequence ID" value="EMP53986.1"/>
    <property type="molecule type" value="Genomic_DNA"/>
</dbReference>
<name>M7CJZ2_9GAMM</name>
<evidence type="ECO:0000313" key="3">
    <source>
        <dbReference type="Proteomes" id="UP000011960"/>
    </source>
</evidence>
<keyword evidence="3" id="KW-1185">Reference proteome</keyword>
<gene>
    <name evidence="2" type="ORF">MSNKSG1_17960</name>
</gene>
<dbReference type="PATRIC" id="fig|1288826.3.peg.3564"/>
<dbReference type="STRING" id="1288826.MSNKSG1_17960"/>
<dbReference type="Proteomes" id="UP000011960">
    <property type="component" value="Unassembled WGS sequence"/>
</dbReference>